<gene>
    <name evidence="1" type="ORF">AARAC_008001</name>
</gene>
<reference evidence="1 2" key="1">
    <citation type="submission" date="2017-05" db="EMBL/GenBank/DDBJ databases">
        <title>Genome sequence for an aflatoxigenic pathogen of Argentinian peanut, Aspergillus arachidicola.</title>
        <authorList>
            <person name="Moore G."/>
            <person name="Beltz S.B."/>
            <person name="Mack B.M."/>
        </authorList>
    </citation>
    <scope>NUCLEOTIDE SEQUENCE [LARGE SCALE GENOMIC DNA]</scope>
    <source>
        <strain evidence="1 2">CBS 117610</strain>
    </source>
</reference>
<evidence type="ECO:0000313" key="2">
    <source>
        <dbReference type="Proteomes" id="UP000231358"/>
    </source>
</evidence>
<dbReference type="STRING" id="656916.A0A2G7GCL4"/>
<organism evidence="1 2">
    <name type="scientific">Aspergillus arachidicola</name>
    <dbReference type="NCBI Taxonomy" id="656916"/>
    <lineage>
        <taxon>Eukaryota</taxon>
        <taxon>Fungi</taxon>
        <taxon>Dikarya</taxon>
        <taxon>Ascomycota</taxon>
        <taxon>Pezizomycotina</taxon>
        <taxon>Eurotiomycetes</taxon>
        <taxon>Eurotiomycetidae</taxon>
        <taxon>Eurotiales</taxon>
        <taxon>Aspergillaceae</taxon>
        <taxon>Aspergillus</taxon>
        <taxon>Aspergillus subgen. Circumdati</taxon>
    </lineage>
</organism>
<dbReference type="AlphaFoldDB" id="A0A2G7GCL4"/>
<dbReference type="Proteomes" id="UP000231358">
    <property type="component" value="Unassembled WGS sequence"/>
</dbReference>
<proteinExistence type="predicted"/>
<keyword evidence="2" id="KW-1185">Reference proteome</keyword>
<protein>
    <submittedName>
        <fullName evidence="1">Uncharacterized protein</fullName>
    </submittedName>
</protein>
<name>A0A2G7GCL4_9EURO</name>
<accession>A0A2G7GCL4</accession>
<sequence>MQPLFRIWTQPRTLSTPRPFLSSILHRPNAYSKGRMASTVTQLSLKPHHHVVKIEGAREDSENHGEDLISQLKSIPSDITALRIEEDAPSDKEWAILGSHFTDIQSLELESGFNEDLNDKELPLHWPLKRCQLSSACGEVTLTPHIRQGRVSHLILLLTSGIRFEGPTSSELSKAHSQAIARGEEKADYITVKEGTPEERQNQITSIPELASKWMINKYEGKKEHQLEEDNYPPPTINIRFVVTVLT</sequence>
<comment type="caution">
    <text evidence="1">The sequence shown here is derived from an EMBL/GenBank/DDBJ whole genome shotgun (WGS) entry which is preliminary data.</text>
</comment>
<evidence type="ECO:0000313" key="1">
    <source>
        <dbReference type="EMBL" id="PIG90335.1"/>
    </source>
</evidence>
<dbReference type="EMBL" id="NEXV01000008">
    <property type="protein sequence ID" value="PIG90335.1"/>
    <property type="molecule type" value="Genomic_DNA"/>
</dbReference>